<evidence type="ECO:0000313" key="3">
    <source>
        <dbReference type="Proteomes" id="UP000243847"/>
    </source>
</evidence>
<evidence type="ECO:0000259" key="1">
    <source>
        <dbReference type="Pfam" id="PF12728"/>
    </source>
</evidence>
<accession>A0A173LV10</accession>
<dbReference type="EMBL" id="AP017457">
    <property type="protein sequence ID" value="BAU98683.1"/>
    <property type="molecule type" value="Genomic_DNA"/>
</dbReference>
<name>A0A173LV10_9MICO</name>
<organism evidence="2 3">
    <name type="scientific">Aurantimicrobium minutum</name>
    <dbReference type="NCBI Taxonomy" id="708131"/>
    <lineage>
        <taxon>Bacteria</taxon>
        <taxon>Bacillati</taxon>
        <taxon>Actinomycetota</taxon>
        <taxon>Actinomycetes</taxon>
        <taxon>Micrococcales</taxon>
        <taxon>Microbacteriaceae</taxon>
        <taxon>Aurantimicrobium</taxon>
    </lineage>
</organism>
<dbReference type="KEGG" id="amin:AUMI_11410"/>
<sequence>MNDYGSTDLNTDRFLTATEAAELLRVSLTDVHELINSGELQAFQVGSRGPWRIEHDILELFIAEQYENSRRSAMWNNSSLASANNITDF</sequence>
<reference evidence="2 3" key="1">
    <citation type="journal article" date="2016" name="Genome Announc.">
        <title>Complete Genome Sequence of Aurantimicrobium minutum Type Strain KNCT, a Planktonic Ultramicrobacterium Isolated from River Water.</title>
        <authorList>
            <person name="Nakai R."/>
            <person name="Fujisawa T."/>
            <person name="Nakamura Y."/>
            <person name="Nishide H."/>
            <person name="Uchiyama I."/>
            <person name="Baba T."/>
            <person name="Toyoda A."/>
            <person name="Fujiyama A."/>
            <person name="Naganuma T."/>
            <person name="Niki H."/>
        </authorList>
    </citation>
    <scope>NUCLEOTIDE SEQUENCE [LARGE SCALE GENOMIC DNA]</scope>
    <source>
        <strain evidence="2 3">KNC</strain>
    </source>
</reference>
<dbReference type="InterPro" id="IPR041657">
    <property type="entry name" value="HTH_17"/>
</dbReference>
<dbReference type="InterPro" id="IPR010093">
    <property type="entry name" value="SinI_DNA-bd"/>
</dbReference>
<dbReference type="GO" id="GO:0003677">
    <property type="term" value="F:DNA binding"/>
    <property type="evidence" value="ECO:0007669"/>
    <property type="project" value="InterPro"/>
</dbReference>
<dbReference type="OrthoDB" id="5524782at2"/>
<gene>
    <name evidence="2" type="ORF">AUMI_11410</name>
</gene>
<dbReference type="RefSeq" id="WP_096380223.1">
    <property type="nucleotide sequence ID" value="NZ_AP017457.1"/>
</dbReference>
<dbReference type="Pfam" id="PF12728">
    <property type="entry name" value="HTH_17"/>
    <property type="match status" value="1"/>
</dbReference>
<dbReference type="GeneID" id="80451324"/>
<dbReference type="NCBIfam" id="TIGR01764">
    <property type="entry name" value="excise"/>
    <property type="match status" value="1"/>
</dbReference>
<evidence type="ECO:0000313" key="2">
    <source>
        <dbReference type="EMBL" id="BAU98683.1"/>
    </source>
</evidence>
<dbReference type="Proteomes" id="UP000243847">
    <property type="component" value="Chromosome sequence1"/>
</dbReference>
<proteinExistence type="predicted"/>
<protein>
    <submittedName>
        <fullName evidence="2">Phage excisionase</fullName>
    </submittedName>
</protein>
<dbReference type="AlphaFoldDB" id="A0A173LV10"/>
<feature type="domain" description="Helix-turn-helix" evidence="1">
    <location>
        <begin position="14"/>
        <end position="65"/>
    </location>
</feature>